<accession>A0A9W6D5L0</accession>
<dbReference type="Proteomes" id="UP001144372">
    <property type="component" value="Unassembled WGS sequence"/>
</dbReference>
<evidence type="ECO:0000313" key="2">
    <source>
        <dbReference type="EMBL" id="GLI33746.1"/>
    </source>
</evidence>
<name>A0A9W6D5L0_9BACT</name>
<comment type="caution">
    <text evidence="2">The sequence shown here is derived from an EMBL/GenBank/DDBJ whole genome shotgun (WGS) entry which is preliminary data.</text>
</comment>
<feature type="compositionally biased region" description="Basic and acidic residues" evidence="1">
    <location>
        <begin position="58"/>
        <end position="70"/>
    </location>
</feature>
<protein>
    <submittedName>
        <fullName evidence="2">Uncharacterized protein</fullName>
    </submittedName>
</protein>
<reference evidence="2" key="1">
    <citation type="submission" date="2022-12" db="EMBL/GenBank/DDBJ databases">
        <title>Reference genome sequencing for broad-spectrum identification of bacterial and archaeal isolates by mass spectrometry.</title>
        <authorList>
            <person name="Sekiguchi Y."/>
            <person name="Tourlousse D.M."/>
        </authorList>
    </citation>
    <scope>NUCLEOTIDE SEQUENCE</scope>
    <source>
        <strain evidence="2">ASRB1</strain>
    </source>
</reference>
<dbReference type="AlphaFoldDB" id="A0A9W6D5L0"/>
<dbReference type="EMBL" id="BSDR01000001">
    <property type="protein sequence ID" value="GLI33746.1"/>
    <property type="molecule type" value="Genomic_DNA"/>
</dbReference>
<evidence type="ECO:0000256" key="1">
    <source>
        <dbReference type="SAM" id="MobiDB-lite"/>
    </source>
</evidence>
<evidence type="ECO:0000313" key="3">
    <source>
        <dbReference type="Proteomes" id="UP001144372"/>
    </source>
</evidence>
<sequence length="83" mass="9437">MDCQKKPGKAECDEIRSLPNGKASACCNESEQQCERGKEGPAEGYDCRTRIDELSNQSRESEQKYRRVYQDETGSLTEGRLRC</sequence>
<feature type="region of interest" description="Disordered" evidence="1">
    <location>
        <begin position="58"/>
        <end position="83"/>
    </location>
</feature>
<keyword evidence="3" id="KW-1185">Reference proteome</keyword>
<organism evidence="2 3">
    <name type="scientific">Desulforhabdus amnigena</name>
    <dbReference type="NCBI Taxonomy" id="40218"/>
    <lineage>
        <taxon>Bacteria</taxon>
        <taxon>Pseudomonadati</taxon>
        <taxon>Thermodesulfobacteriota</taxon>
        <taxon>Syntrophobacteria</taxon>
        <taxon>Syntrophobacterales</taxon>
        <taxon>Syntrophobacteraceae</taxon>
        <taxon>Desulforhabdus</taxon>
    </lineage>
</organism>
<proteinExistence type="predicted"/>
<gene>
    <name evidence="2" type="ORF">DAMNIGENAA_11790</name>
</gene>